<gene>
    <name evidence="1" type="ORF">AK812_SmicGene31830</name>
</gene>
<dbReference type="OrthoDB" id="437903at2759"/>
<evidence type="ECO:0008006" key="3">
    <source>
        <dbReference type="Google" id="ProtNLM"/>
    </source>
</evidence>
<comment type="caution">
    <text evidence="1">The sequence shown here is derived from an EMBL/GenBank/DDBJ whole genome shotgun (WGS) entry which is preliminary data.</text>
</comment>
<dbReference type="Proteomes" id="UP000186817">
    <property type="component" value="Unassembled WGS sequence"/>
</dbReference>
<proteinExistence type="predicted"/>
<dbReference type="CDD" id="cd18186">
    <property type="entry name" value="BTB_POZ_ZBTB_KLHL-like"/>
    <property type="match status" value="1"/>
</dbReference>
<keyword evidence="2" id="KW-1185">Reference proteome</keyword>
<name>A0A1Q9CVQ0_SYMMI</name>
<evidence type="ECO:0000313" key="1">
    <source>
        <dbReference type="EMBL" id="OLP87001.1"/>
    </source>
</evidence>
<accession>A0A1Q9CVQ0</accession>
<organism evidence="1 2">
    <name type="scientific">Symbiodinium microadriaticum</name>
    <name type="common">Dinoflagellate</name>
    <name type="synonym">Zooxanthella microadriatica</name>
    <dbReference type="NCBI Taxonomy" id="2951"/>
    <lineage>
        <taxon>Eukaryota</taxon>
        <taxon>Sar</taxon>
        <taxon>Alveolata</taxon>
        <taxon>Dinophyceae</taxon>
        <taxon>Suessiales</taxon>
        <taxon>Symbiodiniaceae</taxon>
        <taxon>Symbiodinium</taxon>
    </lineage>
</organism>
<reference evidence="1 2" key="1">
    <citation type="submission" date="2016-02" db="EMBL/GenBank/DDBJ databases">
        <title>Genome analysis of coral dinoflagellate symbionts highlights evolutionary adaptations to a symbiotic lifestyle.</title>
        <authorList>
            <person name="Aranda M."/>
            <person name="Li Y."/>
            <person name="Liew Y.J."/>
            <person name="Baumgarten S."/>
            <person name="Simakov O."/>
            <person name="Wilson M."/>
            <person name="Piel J."/>
            <person name="Ashoor H."/>
            <person name="Bougouffa S."/>
            <person name="Bajic V.B."/>
            <person name="Ryu T."/>
            <person name="Ravasi T."/>
            <person name="Bayer T."/>
            <person name="Micklem G."/>
            <person name="Kim H."/>
            <person name="Bhak J."/>
            <person name="Lajeunesse T.C."/>
            <person name="Voolstra C.R."/>
        </authorList>
    </citation>
    <scope>NUCLEOTIDE SEQUENCE [LARGE SCALE GENOMIC DNA]</scope>
    <source>
        <strain evidence="1 2">CCMP2467</strain>
    </source>
</reference>
<protein>
    <recommendedName>
        <fullName evidence="3">BTB domain-containing protein</fullName>
    </recommendedName>
</protein>
<dbReference type="EMBL" id="LSRX01000887">
    <property type="protein sequence ID" value="OLP87001.1"/>
    <property type="molecule type" value="Genomic_DNA"/>
</dbReference>
<sequence length="298" mass="31996">MPAAASSRADADRSGNKISAAAAAATIHALGDIVLDFGVDSMPACSAFLRAASPVFNRMLVSGMPEAEQGAIKVGSGQEGGICNFCSLITLSWSHRDAGQRLLRTGLERQCTRCSDSLASSDCKEAILLPRAAGRDPLQKTYVKSYCSSSFLLDRALGVCTGRRRAGEHQTSTALTKQQEKYAWHSATMLACSGVERLAKHPGSGWTQRPGKLPGEKKRTLGAFLASGRRRALPGFCRDATLHEVVPSKLHRAWRAWPVPTFIHSRLEGELFLSVSGNAHGAAHILGKGSLREAWKFP</sequence>
<evidence type="ECO:0000313" key="2">
    <source>
        <dbReference type="Proteomes" id="UP000186817"/>
    </source>
</evidence>
<dbReference type="AlphaFoldDB" id="A0A1Q9CVQ0"/>